<feature type="compositionally biased region" description="Low complexity" evidence="1">
    <location>
        <begin position="145"/>
        <end position="159"/>
    </location>
</feature>
<dbReference type="PROSITE" id="PS50090">
    <property type="entry name" value="MYB_LIKE"/>
    <property type="match status" value="1"/>
</dbReference>
<feature type="compositionally biased region" description="Pro residues" evidence="1">
    <location>
        <begin position="393"/>
        <end position="403"/>
    </location>
</feature>
<dbReference type="PROSITE" id="PS51294">
    <property type="entry name" value="HTH_MYB"/>
    <property type="match status" value="1"/>
</dbReference>
<accession>A0ABQ8UQR4</accession>
<feature type="domain" description="Myb-like" evidence="2">
    <location>
        <begin position="10"/>
        <end position="48"/>
    </location>
</feature>
<gene>
    <name evidence="4" type="ORF">PAPYR_2081</name>
</gene>
<dbReference type="SMART" id="SM00717">
    <property type="entry name" value="SANT"/>
    <property type="match status" value="1"/>
</dbReference>
<feature type="region of interest" description="Disordered" evidence="1">
    <location>
        <begin position="762"/>
        <end position="977"/>
    </location>
</feature>
<feature type="compositionally biased region" description="Basic and acidic residues" evidence="1">
    <location>
        <begin position="212"/>
        <end position="225"/>
    </location>
</feature>
<feature type="compositionally biased region" description="Basic and acidic residues" evidence="1">
    <location>
        <begin position="91"/>
        <end position="102"/>
    </location>
</feature>
<feature type="compositionally biased region" description="Low complexity" evidence="1">
    <location>
        <begin position="828"/>
        <end position="849"/>
    </location>
</feature>
<dbReference type="SUPFAM" id="SSF46689">
    <property type="entry name" value="Homeodomain-like"/>
    <property type="match status" value="1"/>
</dbReference>
<feature type="compositionally biased region" description="Low complexity" evidence="1">
    <location>
        <begin position="226"/>
        <end position="237"/>
    </location>
</feature>
<feature type="region of interest" description="Disordered" evidence="1">
    <location>
        <begin position="81"/>
        <end position="490"/>
    </location>
</feature>
<reference evidence="4" key="1">
    <citation type="journal article" date="2022" name="bioRxiv">
        <title>Genomics of Preaxostyla Flagellates Illuminates Evolutionary Transitions and the Path Towards Mitochondrial Loss.</title>
        <authorList>
            <person name="Novak L.V.F."/>
            <person name="Treitli S.C."/>
            <person name="Pyrih J."/>
            <person name="Halakuc P."/>
            <person name="Pipaliya S.V."/>
            <person name="Vacek V."/>
            <person name="Brzon O."/>
            <person name="Soukal P."/>
            <person name="Eme L."/>
            <person name="Dacks J.B."/>
            <person name="Karnkowska A."/>
            <person name="Elias M."/>
            <person name="Hampl V."/>
        </authorList>
    </citation>
    <scope>NUCLEOTIDE SEQUENCE</scope>
    <source>
        <strain evidence="4">RCP-MX</strain>
    </source>
</reference>
<dbReference type="EMBL" id="JAPMOS010000007">
    <property type="protein sequence ID" value="KAJ4461500.1"/>
    <property type="molecule type" value="Genomic_DNA"/>
</dbReference>
<feature type="compositionally biased region" description="Basic residues" evidence="1">
    <location>
        <begin position="192"/>
        <end position="206"/>
    </location>
</feature>
<feature type="compositionally biased region" description="Low complexity" evidence="1">
    <location>
        <begin position="617"/>
        <end position="629"/>
    </location>
</feature>
<organism evidence="4 5">
    <name type="scientific">Paratrimastix pyriformis</name>
    <dbReference type="NCBI Taxonomy" id="342808"/>
    <lineage>
        <taxon>Eukaryota</taxon>
        <taxon>Metamonada</taxon>
        <taxon>Preaxostyla</taxon>
        <taxon>Paratrimastigidae</taxon>
        <taxon>Paratrimastix</taxon>
    </lineage>
</organism>
<feature type="compositionally biased region" description="Polar residues" evidence="1">
    <location>
        <begin position="135"/>
        <end position="144"/>
    </location>
</feature>
<sequence>MLHGHPCRPQEDTLLRQAVAECGANGGTKDWMKIAERVPNRSHKQCRESAQNDCKNHELAAALLVEGDLFERAMQQLDATGTLDSSFLPENSDRRTARREGAEGPEADEPDSGSPEMMKTPVRAFLPPPRPISTPAGTLSPSTNAPLSSAAATGPSTAPQGLATPAFPPLPPHILAKSRASAGSARGAVATRRGRGRGRPRGRPRRVAVGEGGHHPALAHEDPRADPAATAASAPPAGESDLPPVEPLSSGEDNDWAQPLEGGPKEPHGDESPFSDSTAASPDESASPATRRVRRRPRGASAAGSTSARGGSTGRGRGRPRRKRPHETQADEEDVGGGGGEPPSPAAAAAAGGSHPEGHPHHHGKPRLEPSDEFPLIAGAAAQPATATTARQPHPPPKSPLPPTAASSSSGNSLLHTPTRSAARGGQQSQTPDTVTPRPAQRTPLAEGGPTPLLPSSAVRETADASPPPSASPNAGFLSPNMSLVGMSPYGSPLSSFNHTPPSAPPAPMMSTGLTPPLPPHTHAHARPRRALFSTPHPDGSGVGLLGLDQADDDSILALSLMGTPESPSPQIGRLVSPSLFGDMTPSGRASTGVSAGEQGDLAALGSMLHPTPTQPTPTSGGAASGGAPTPSPMPPSTGFLAVAAGGALEPEDGGIPDHNPTSTPPVARAHPRPLRSSPGTDEARTGRPARRSLAGELGTSDSGGWQGGLIPYGPPPHEGSQAGQPAAGASPAANRQQHLELAERSDVGLALLAQVIEASPDLQPSHGPLLPLLSSSSSGRSSAPPTAEAPATPSKAGAPPAPRPTSLSGRSTPPSFFGGRPHPPPALSSSSVPSPSPLGRRSPMSPLPGMAAAWRHSPVAPQGRRSTTPLISTTPLAGPASTTTPTPPSGAPPTKGAEAPPPPPPSTPTSSTPVPVASPSLPHFHRYPPVAALSPTRRPAPSAATAGPSTSEAGASTPPITEQLPPMRETANLSPVPMSMPMAMATIEEMESRANPLSTSPTAELFFDSAALPRYSPPPLLGGEGGSATPTTQLGVSLPSGMSLSPFMGMGMGVGMGMGSVSLSPMLGNHLLSPSPATGMMGLDMPPHNNTSSIAPTPSPPPPPPSFSPVAGLSPSPSTGAGEDAQSSMHAL</sequence>
<evidence type="ECO:0000313" key="5">
    <source>
        <dbReference type="Proteomes" id="UP001141327"/>
    </source>
</evidence>
<dbReference type="InterPro" id="IPR017930">
    <property type="entry name" value="Myb_dom"/>
</dbReference>
<feature type="compositionally biased region" description="Low complexity" evidence="1">
    <location>
        <begin position="909"/>
        <end position="923"/>
    </location>
</feature>
<dbReference type="CDD" id="cd00167">
    <property type="entry name" value="SANT"/>
    <property type="match status" value="1"/>
</dbReference>
<feature type="compositionally biased region" description="Polar residues" evidence="1">
    <location>
        <begin position="1116"/>
        <end position="1133"/>
    </location>
</feature>
<dbReference type="Pfam" id="PF00249">
    <property type="entry name" value="Myb_DNA-binding"/>
    <property type="match status" value="1"/>
</dbReference>
<feature type="compositionally biased region" description="Low complexity" evidence="1">
    <location>
        <begin position="873"/>
        <end position="885"/>
    </location>
</feature>
<feature type="compositionally biased region" description="Basic residues" evidence="1">
    <location>
        <begin position="316"/>
        <end position="325"/>
    </location>
</feature>
<feature type="compositionally biased region" description="Polar residues" evidence="1">
    <location>
        <begin position="806"/>
        <end position="815"/>
    </location>
</feature>
<dbReference type="Gene3D" id="1.10.10.60">
    <property type="entry name" value="Homeodomain-like"/>
    <property type="match status" value="1"/>
</dbReference>
<feature type="compositionally biased region" description="Pro residues" evidence="1">
    <location>
        <begin position="1098"/>
        <end position="1108"/>
    </location>
</feature>
<feature type="domain" description="HTH myb-type" evidence="3">
    <location>
        <begin position="1"/>
        <end position="59"/>
    </location>
</feature>
<feature type="compositionally biased region" description="Low complexity" evidence="1">
    <location>
        <begin position="378"/>
        <end position="392"/>
    </location>
</feature>
<proteinExistence type="predicted"/>
<protein>
    <submittedName>
        <fullName evidence="4">Uncharacterized protein</fullName>
    </submittedName>
</protein>
<feature type="compositionally biased region" description="Low complexity" evidence="1">
    <location>
        <begin position="932"/>
        <end position="958"/>
    </location>
</feature>
<evidence type="ECO:0000259" key="3">
    <source>
        <dbReference type="PROSITE" id="PS51294"/>
    </source>
</evidence>
<evidence type="ECO:0000313" key="4">
    <source>
        <dbReference type="EMBL" id="KAJ4461500.1"/>
    </source>
</evidence>
<feature type="compositionally biased region" description="Low complexity" evidence="1">
    <location>
        <begin position="721"/>
        <end position="734"/>
    </location>
</feature>
<feature type="compositionally biased region" description="Polar residues" evidence="1">
    <location>
        <begin position="411"/>
        <end position="434"/>
    </location>
</feature>
<feature type="region of interest" description="Disordered" evidence="1">
    <location>
        <begin position="606"/>
        <end position="742"/>
    </location>
</feature>
<dbReference type="InterPro" id="IPR001005">
    <property type="entry name" value="SANT/Myb"/>
</dbReference>
<evidence type="ECO:0000259" key="2">
    <source>
        <dbReference type="PROSITE" id="PS50090"/>
    </source>
</evidence>
<feature type="region of interest" description="Disordered" evidence="1">
    <location>
        <begin position="1076"/>
        <end position="1133"/>
    </location>
</feature>
<evidence type="ECO:0000256" key="1">
    <source>
        <dbReference type="SAM" id="MobiDB-lite"/>
    </source>
</evidence>
<dbReference type="Proteomes" id="UP001141327">
    <property type="component" value="Unassembled WGS sequence"/>
</dbReference>
<feature type="compositionally biased region" description="Low complexity" evidence="1">
    <location>
        <begin position="763"/>
        <end position="795"/>
    </location>
</feature>
<feature type="compositionally biased region" description="Low complexity" evidence="1">
    <location>
        <begin position="178"/>
        <end position="191"/>
    </location>
</feature>
<feature type="compositionally biased region" description="Low complexity" evidence="1">
    <location>
        <begin position="299"/>
        <end position="310"/>
    </location>
</feature>
<keyword evidence="5" id="KW-1185">Reference proteome</keyword>
<comment type="caution">
    <text evidence="4">The sequence shown here is derived from an EMBL/GenBank/DDBJ whole genome shotgun (WGS) entry which is preliminary data.</text>
</comment>
<name>A0ABQ8UQR4_9EUKA</name>
<dbReference type="InterPro" id="IPR009057">
    <property type="entry name" value="Homeodomain-like_sf"/>
</dbReference>